<keyword evidence="2" id="KW-1185">Reference proteome</keyword>
<dbReference type="Proteomes" id="UP001501940">
    <property type="component" value="Chromosome 11"/>
</dbReference>
<dbReference type="GeneTree" id="ENSGT00940000177611"/>
<reference evidence="1" key="2">
    <citation type="submission" date="2025-08" db="UniProtKB">
        <authorList>
            <consortium name="Ensembl"/>
        </authorList>
    </citation>
    <scope>IDENTIFICATION</scope>
</reference>
<proteinExistence type="predicted"/>
<evidence type="ECO:0008006" key="3">
    <source>
        <dbReference type="Google" id="ProtNLM"/>
    </source>
</evidence>
<dbReference type="STRING" id="80972.ENSAOCP00000023920"/>
<evidence type="ECO:0000313" key="2">
    <source>
        <dbReference type="Proteomes" id="UP001501940"/>
    </source>
</evidence>
<name>A0A3Q1CAW8_AMPOC</name>
<dbReference type="AlphaFoldDB" id="A0A3Q1CAW8"/>
<evidence type="ECO:0000313" key="1">
    <source>
        <dbReference type="Ensembl" id="ENSAOCP00000023920.2"/>
    </source>
</evidence>
<dbReference type="InterPro" id="IPR036397">
    <property type="entry name" value="RNaseH_sf"/>
</dbReference>
<dbReference type="OMA" id="NTPCHAS"/>
<dbReference type="Gene3D" id="3.30.420.10">
    <property type="entry name" value="Ribonuclease H-like superfamily/Ribonuclease H"/>
    <property type="match status" value="1"/>
</dbReference>
<reference evidence="1" key="3">
    <citation type="submission" date="2025-09" db="UniProtKB">
        <authorList>
            <consortium name="Ensembl"/>
        </authorList>
    </citation>
    <scope>IDENTIFICATION</scope>
</reference>
<dbReference type="Ensembl" id="ENSAOCT00000004134.2">
    <property type="protein sequence ID" value="ENSAOCP00000023920.2"/>
    <property type="gene ID" value="ENSAOCG00000010360.2"/>
</dbReference>
<organism evidence="1 2">
    <name type="scientific">Amphiprion ocellaris</name>
    <name type="common">Clown anemonefish</name>
    <dbReference type="NCBI Taxonomy" id="80972"/>
    <lineage>
        <taxon>Eukaryota</taxon>
        <taxon>Metazoa</taxon>
        <taxon>Chordata</taxon>
        <taxon>Craniata</taxon>
        <taxon>Vertebrata</taxon>
        <taxon>Euteleostomi</taxon>
        <taxon>Actinopterygii</taxon>
        <taxon>Neopterygii</taxon>
        <taxon>Teleostei</taxon>
        <taxon>Neoteleostei</taxon>
        <taxon>Acanthomorphata</taxon>
        <taxon>Ovalentaria</taxon>
        <taxon>Pomacentridae</taxon>
        <taxon>Amphiprion</taxon>
    </lineage>
</organism>
<accession>A0A3Q1CAW8</accession>
<sequence>DRLQPPPRPYSVSRASRTWLQDHSIKVLELPAQSPDMSPNENMWWIIKRSVSKHKPNNLEELKCERLGYPLVDIHL</sequence>
<protein>
    <recommendedName>
        <fullName evidence="3">Tc1-like transposase DDE domain-containing protein</fullName>
    </recommendedName>
</protein>
<reference evidence="1 2" key="1">
    <citation type="submission" date="2022-01" db="EMBL/GenBank/DDBJ databases">
        <title>A chromosome-scale genome assembly of the false clownfish, Amphiprion ocellaris.</title>
        <authorList>
            <person name="Ryu T."/>
        </authorList>
    </citation>
    <scope>NUCLEOTIDE SEQUENCE [LARGE SCALE GENOMIC DNA]</scope>
</reference>
<dbReference type="GO" id="GO:0003676">
    <property type="term" value="F:nucleic acid binding"/>
    <property type="evidence" value="ECO:0007669"/>
    <property type="project" value="InterPro"/>
</dbReference>